<organism evidence="4 5">
    <name type="scientific">Pseudomonas oryzihabitans</name>
    <dbReference type="NCBI Taxonomy" id="47885"/>
    <lineage>
        <taxon>Bacteria</taxon>
        <taxon>Pseudomonadati</taxon>
        <taxon>Pseudomonadota</taxon>
        <taxon>Gammaproteobacteria</taxon>
        <taxon>Pseudomonadales</taxon>
        <taxon>Pseudomonadaceae</taxon>
        <taxon>Pseudomonas</taxon>
    </lineage>
</organism>
<dbReference type="InterPro" id="IPR043968">
    <property type="entry name" value="SGNH"/>
</dbReference>
<sequence length="687" mass="75050">MELNYRRDIDGLRAIAVLLVVLNHVGFSAFGGGYIGVDVFFVISGYLITRKTAPDLALGHFSFADFYLRRVRRLLPAFVAMAVVTSVAAACILLPRDLASYSKSLMAALLSIANVFFWRASNGYFSPTADELPLLHTWSLAVEEQYYLFWPVLLLLGYRLLGVRRCGQVAVLLALAGLALSEWAARAQPNAAYYLLHARAFELLVGSLLALYWERLPRASAGQARVLGLVALALILVPAFTLDHHSRFPGVNALWPCLGAALLIWTGENGRGPARWLLAQRPLVFIGLISYSLYLWHWPLMAFTNYMEVPKELGLQLALVAASVALGALSWRFVEQPFRGRPRHSPRLIFAGLYAAPLLVGALAVGLTLKFQGFPQRYDANTAAMVEALDSTFAKARGSCFIEEFGTMATQWSPDRCRLGAVDRPRAEVLLVGDSHAAASTGMLDVLLKDAGLRGYDMTRSGTLYLPGLDDVHITRPGNRLDPSIQLTAPVVTQAIRTGGYRYVVLGGRWPMYLEGMSEAGLSAYNVLQRPGGGATPAELLREGLDNALRIIVQSGATPVILAGIPEIGAGRDTCQVKNRLFHTANDCSVELGDVARRQEPFTLILDDLKQRYPQLLTLDPKAVTCDAQRCHSALDGTPLYQDGNHLNVRGSRLIGERLVARGDNPLQVEGATTELDAQAIRQVASD</sequence>
<feature type="transmembrane region" description="Helical" evidence="1">
    <location>
        <begin position="169"/>
        <end position="185"/>
    </location>
</feature>
<reference evidence="4 5" key="1">
    <citation type="submission" date="2016-04" db="EMBL/GenBank/DDBJ databases">
        <title>Draft Genome Sequences of Staphylococcus capitis Strain H36, S. capitis Strain H65, S. cohnii Strain H62, S. hominis Strain H69, Mycobacterium iranicum Strain H39, Plantibacter sp. Strain H53, Pseudomonas oryzihabitans Strain H72, and Microbacterium sp. Strain H83, isolated from residential settings.</title>
        <authorList>
            <person name="Lymperopoulou D."/>
            <person name="Adams R.I."/>
            <person name="Lindow S."/>
            <person name="Coil D.A."/>
            <person name="Jospin G."/>
            <person name="Eisen J.A."/>
        </authorList>
    </citation>
    <scope>NUCLEOTIDE SEQUENCE [LARGE SCALE GENOMIC DNA]</scope>
    <source>
        <strain evidence="4 5">H72</strain>
    </source>
</reference>
<feature type="transmembrane region" description="Helical" evidence="1">
    <location>
        <begin position="278"/>
        <end position="296"/>
    </location>
</feature>
<evidence type="ECO:0000313" key="4">
    <source>
        <dbReference type="EMBL" id="OAN23606.1"/>
    </source>
</evidence>
<dbReference type="OrthoDB" id="9767863at2"/>
<evidence type="ECO:0000259" key="3">
    <source>
        <dbReference type="Pfam" id="PF19040"/>
    </source>
</evidence>
<evidence type="ECO:0000256" key="1">
    <source>
        <dbReference type="SAM" id="Phobius"/>
    </source>
</evidence>
<feature type="transmembrane region" description="Helical" evidence="1">
    <location>
        <begin position="12"/>
        <end position="37"/>
    </location>
</feature>
<evidence type="ECO:0000259" key="2">
    <source>
        <dbReference type="Pfam" id="PF01757"/>
    </source>
</evidence>
<gene>
    <name evidence="4" type="ORF">A4V15_09620</name>
</gene>
<dbReference type="Pfam" id="PF01757">
    <property type="entry name" value="Acyl_transf_3"/>
    <property type="match status" value="1"/>
</dbReference>
<keyword evidence="1" id="KW-0812">Transmembrane</keyword>
<dbReference type="EMBL" id="LWCR01000078">
    <property type="protein sequence ID" value="OAN23606.1"/>
    <property type="molecule type" value="Genomic_DNA"/>
</dbReference>
<proteinExistence type="predicted"/>
<dbReference type="PANTHER" id="PTHR23028">
    <property type="entry name" value="ACETYLTRANSFERASE"/>
    <property type="match status" value="1"/>
</dbReference>
<evidence type="ECO:0008006" key="6">
    <source>
        <dbReference type="Google" id="ProtNLM"/>
    </source>
</evidence>
<protein>
    <recommendedName>
        <fullName evidence="6">Acyltransferase</fullName>
    </recommendedName>
</protein>
<accession>A0A178L338</accession>
<dbReference type="InterPro" id="IPR002656">
    <property type="entry name" value="Acyl_transf_3_dom"/>
</dbReference>
<name>A0A178L338_9PSED</name>
<dbReference type="Pfam" id="PF19040">
    <property type="entry name" value="SGNH"/>
    <property type="match status" value="1"/>
</dbReference>
<dbReference type="GO" id="GO:0016747">
    <property type="term" value="F:acyltransferase activity, transferring groups other than amino-acyl groups"/>
    <property type="evidence" value="ECO:0007669"/>
    <property type="project" value="InterPro"/>
</dbReference>
<feature type="transmembrane region" description="Helical" evidence="1">
    <location>
        <begin position="346"/>
        <end position="369"/>
    </location>
</feature>
<feature type="domain" description="SGNH" evidence="3">
    <location>
        <begin position="413"/>
        <end position="659"/>
    </location>
</feature>
<dbReference type="PANTHER" id="PTHR23028:SF53">
    <property type="entry name" value="ACYL_TRANSF_3 DOMAIN-CONTAINING PROTEIN"/>
    <property type="match status" value="1"/>
</dbReference>
<feature type="transmembrane region" description="Helical" evidence="1">
    <location>
        <begin position="248"/>
        <end position="266"/>
    </location>
</feature>
<feature type="transmembrane region" description="Helical" evidence="1">
    <location>
        <begin position="316"/>
        <end position="334"/>
    </location>
</feature>
<dbReference type="GO" id="GO:0009103">
    <property type="term" value="P:lipopolysaccharide biosynthetic process"/>
    <property type="evidence" value="ECO:0007669"/>
    <property type="project" value="TreeGrafter"/>
</dbReference>
<feature type="domain" description="Acyltransferase 3" evidence="2">
    <location>
        <begin position="8"/>
        <end position="329"/>
    </location>
</feature>
<feature type="transmembrane region" description="Helical" evidence="1">
    <location>
        <begin position="145"/>
        <end position="162"/>
    </location>
</feature>
<dbReference type="InterPro" id="IPR050879">
    <property type="entry name" value="Acyltransferase_3"/>
</dbReference>
<feature type="transmembrane region" description="Helical" evidence="1">
    <location>
        <begin position="224"/>
        <end position="242"/>
    </location>
</feature>
<keyword evidence="1" id="KW-1133">Transmembrane helix</keyword>
<dbReference type="AlphaFoldDB" id="A0A178L338"/>
<feature type="transmembrane region" description="Helical" evidence="1">
    <location>
        <begin position="74"/>
        <end position="94"/>
    </location>
</feature>
<dbReference type="Proteomes" id="UP000078356">
    <property type="component" value="Unassembled WGS sequence"/>
</dbReference>
<evidence type="ECO:0000313" key="5">
    <source>
        <dbReference type="Proteomes" id="UP000078356"/>
    </source>
</evidence>
<dbReference type="GO" id="GO:0016020">
    <property type="term" value="C:membrane"/>
    <property type="evidence" value="ECO:0007669"/>
    <property type="project" value="TreeGrafter"/>
</dbReference>
<keyword evidence="1" id="KW-0472">Membrane</keyword>
<feature type="transmembrane region" description="Helical" evidence="1">
    <location>
        <begin position="191"/>
        <end position="212"/>
    </location>
</feature>
<comment type="caution">
    <text evidence="4">The sequence shown here is derived from an EMBL/GenBank/DDBJ whole genome shotgun (WGS) entry which is preliminary data.</text>
</comment>
<dbReference type="RefSeq" id="WP_064309445.1">
    <property type="nucleotide sequence ID" value="NZ_LWCR01000078.1"/>
</dbReference>